<evidence type="ECO:0000256" key="7">
    <source>
        <dbReference type="ARBA" id="ARBA00023237"/>
    </source>
</evidence>
<dbReference type="InterPro" id="IPR039426">
    <property type="entry name" value="TonB-dep_rcpt-like"/>
</dbReference>
<gene>
    <name evidence="9" type="ORF">HX828_33370</name>
</gene>
<evidence type="ECO:0000256" key="4">
    <source>
        <dbReference type="ARBA" id="ARBA00022692"/>
    </source>
</evidence>
<keyword evidence="5" id="KW-0798">TonB box</keyword>
<evidence type="ECO:0000259" key="8">
    <source>
        <dbReference type="Pfam" id="PF00593"/>
    </source>
</evidence>
<evidence type="ECO:0000313" key="10">
    <source>
        <dbReference type="Proteomes" id="UP000537188"/>
    </source>
</evidence>
<feature type="domain" description="TonB-dependent receptor-like beta-barrel" evidence="8">
    <location>
        <begin position="20"/>
        <end position="99"/>
    </location>
</feature>
<evidence type="ECO:0000256" key="5">
    <source>
        <dbReference type="ARBA" id="ARBA00023077"/>
    </source>
</evidence>
<dbReference type="RefSeq" id="WP_177116361.1">
    <property type="nucleotide sequence ID" value="NZ_JACARF010000193.1"/>
</dbReference>
<dbReference type="EMBL" id="JACARF010000193">
    <property type="protein sequence ID" value="NWE80464.1"/>
    <property type="molecule type" value="Genomic_DNA"/>
</dbReference>
<dbReference type="Proteomes" id="UP000537188">
    <property type="component" value="Unassembled WGS sequence"/>
</dbReference>
<organism evidence="9 10">
    <name type="scientific">Pseudomonas yamanorum</name>
    <dbReference type="NCBI Taxonomy" id="515393"/>
    <lineage>
        <taxon>Bacteria</taxon>
        <taxon>Pseudomonadati</taxon>
        <taxon>Pseudomonadota</taxon>
        <taxon>Gammaproteobacteria</taxon>
        <taxon>Pseudomonadales</taxon>
        <taxon>Pseudomonadaceae</taxon>
        <taxon>Pseudomonas</taxon>
    </lineage>
</organism>
<dbReference type="Pfam" id="PF00593">
    <property type="entry name" value="TonB_dep_Rec_b-barrel"/>
    <property type="match status" value="1"/>
</dbReference>
<name>A0A7Y8FJT6_9PSED</name>
<comment type="subcellular location">
    <subcellularLocation>
        <location evidence="1">Cell outer membrane</location>
        <topology evidence="1">Multi-pass membrane protein</topology>
    </subcellularLocation>
</comment>
<dbReference type="PANTHER" id="PTHR32552:SF83">
    <property type="entry name" value="BLR3904 PROTEIN"/>
    <property type="match status" value="1"/>
</dbReference>
<keyword evidence="3" id="KW-1134">Transmembrane beta strand</keyword>
<dbReference type="GO" id="GO:0015344">
    <property type="term" value="F:siderophore uptake transmembrane transporter activity"/>
    <property type="evidence" value="ECO:0007669"/>
    <property type="project" value="TreeGrafter"/>
</dbReference>
<reference evidence="9 10" key="1">
    <citation type="submission" date="2020-04" db="EMBL/GenBank/DDBJ databases">
        <title>Molecular characterization of pseudomonads from Agaricus bisporus reveal novel blotch 2 pathogens in Western Europe.</title>
        <authorList>
            <person name="Taparia T."/>
            <person name="Krijger M."/>
            <person name="Haynes E."/>
            <person name="Elpinstone J.G."/>
            <person name="Noble R."/>
            <person name="Van Der Wolf J."/>
        </authorList>
    </citation>
    <scope>NUCLEOTIDE SEQUENCE [LARGE SCALE GENOMIC DNA]</scope>
    <source>
        <strain evidence="9 10">IPO3781</strain>
    </source>
</reference>
<dbReference type="AlphaFoldDB" id="A0A7Y8FJT6"/>
<dbReference type="InterPro" id="IPR036942">
    <property type="entry name" value="Beta-barrel_TonB_sf"/>
</dbReference>
<dbReference type="SUPFAM" id="SSF56935">
    <property type="entry name" value="Porins"/>
    <property type="match status" value="1"/>
</dbReference>
<keyword evidence="4" id="KW-0812">Transmembrane</keyword>
<evidence type="ECO:0000256" key="1">
    <source>
        <dbReference type="ARBA" id="ARBA00004571"/>
    </source>
</evidence>
<feature type="non-terminal residue" evidence="9">
    <location>
        <position position="1"/>
    </location>
</feature>
<dbReference type="PANTHER" id="PTHR32552">
    <property type="entry name" value="FERRICHROME IRON RECEPTOR-RELATED"/>
    <property type="match status" value="1"/>
</dbReference>
<dbReference type="GO" id="GO:0009279">
    <property type="term" value="C:cell outer membrane"/>
    <property type="evidence" value="ECO:0007669"/>
    <property type="project" value="UniProtKB-SubCell"/>
</dbReference>
<sequence>IGGREVRLDEKAFDDQGNQARHTQQYVFLPQASLIYKPVENISLYTSYSKGLSFGGTAPWFAQNESETLAPTVSRQIEAGVKYDWRRISFAAAVFKTRQAYQY</sequence>
<protein>
    <submittedName>
        <fullName evidence="9">TonB-dependent receptor</fullName>
    </submittedName>
</protein>
<keyword evidence="9" id="KW-0675">Receptor</keyword>
<accession>A0A7Y8FJT6</accession>
<evidence type="ECO:0000256" key="6">
    <source>
        <dbReference type="ARBA" id="ARBA00023136"/>
    </source>
</evidence>
<keyword evidence="6" id="KW-0472">Membrane</keyword>
<comment type="caution">
    <text evidence="9">The sequence shown here is derived from an EMBL/GenBank/DDBJ whole genome shotgun (WGS) entry which is preliminary data.</text>
</comment>
<keyword evidence="2" id="KW-0813">Transport</keyword>
<dbReference type="Gene3D" id="2.40.170.20">
    <property type="entry name" value="TonB-dependent receptor, beta-barrel domain"/>
    <property type="match status" value="1"/>
</dbReference>
<evidence type="ECO:0000256" key="2">
    <source>
        <dbReference type="ARBA" id="ARBA00022448"/>
    </source>
</evidence>
<evidence type="ECO:0000256" key="3">
    <source>
        <dbReference type="ARBA" id="ARBA00022452"/>
    </source>
</evidence>
<feature type="non-terminal residue" evidence="9">
    <location>
        <position position="103"/>
    </location>
</feature>
<keyword evidence="7" id="KW-0998">Cell outer membrane</keyword>
<evidence type="ECO:0000313" key="9">
    <source>
        <dbReference type="EMBL" id="NWE80464.1"/>
    </source>
</evidence>
<proteinExistence type="predicted"/>
<dbReference type="InterPro" id="IPR000531">
    <property type="entry name" value="Beta-barrel_TonB"/>
</dbReference>